<feature type="region of interest" description="Disordered" evidence="1">
    <location>
        <begin position="71"/>
        <end position="109"/>
    </location>
</feature>
<accession>A0ABV7L9G2</accession>
<feature type="compositionally biased region" description="Gly residues" evidence="1">
    <location>
        <begin position="171"/>
        <end position="182"/>
    </location>
</feature>
<gene>
    <name evidence="2" type="ORF">ACFOGJ_28715</name>
</gene>
<sequence>MLLSERARQGSRRLQPLQRLQPDEINDGSFLGALASGVTRTLQAREAWREADLDRKADRVRATALAHGLEPPWIAPDDIRPGRHRSPAEIAAGPATEPPSGPPLVVAGQAVPTGWPRVSGILDSAIAADPALAGRLADLRLQAQLQALDGQGAARGAGRGPDRGPNRGQNWGPGLGTGPRGR</sequence>
<feature type="region of interest" description="Disordered" evidence="1">
    <location>
        <begin position="150"/>
        <end position="182"/>
    </location>
</feature>
<evidence type="ECO:0000256" key="1">
    <source>
        <dbReference type="SAM" id="MobiDB-lite"/>
    </source>
</evidence>
<keyword evidence="3" id="KW-1185">Reference proteome</keyword>
<dbReference type="Proteomes" id="UP001595528">
    <property type="component" value="Unassembled WGS sequence"/>
</dbReference>
<evidence type="ECO:0000313" key="3">
    <source>
        <dbReference type="Proteomes" id="UP001595528"/>
    </source>
</evidence>
<organism evidence="2 3">
    <name type="scientific">Marinibaculum pumilum</name>
    <dbReference type="NCBI Taxonomy" id="1766165"/>
    <lineage>
        <taxon>Bacteria</taxon>
        <taxon>Pseudomonadati</taxon>
        <taxon>Pseudomonadota</taxon>
        <taxon>Alphaproteobacteria</taxon>
        <taxon>Rhodospirillales</taxon>
        <taxon>Rhodospirillaceae</taxon>
        <taxon>Marinibaculum</taxon>
    </lineage>
</organism>
<evidence type="ECO:0000313" key="2">
    <source>
        <dbReference type="EMBL" id="MFC3231265.1"/>
    </source>
</evidence>
<dbReference type="EMBL" id="JBHRTR010000054">
    <property type="protein sequence ID" value="MFC3231265.1"/>
    <property type="molecule type" value="Genomic_DNA"/>
</dbReference>
<name>A0ABV7L9G2_9PROT</name>
<comment type="caution">
    <text evidence="2">The sequence shown here is derived from an EMBL/GenBank/DDBJ whole genome shotgun (WGS) entry which is preliminary data.</text>
</comment>
<reference evidence="3" key="1">
    <citation type="journal article" date="2019" name="Int. J. Syst. Evol. Microbiol.">
        <title>The Global Catalogue of Microorganisms (GCM) 10K type strain sequencing project: providing services to taxonomists for standard genome sequencing and annotation.</title>
        <authorList>
            <consortium name="The Broad Institute Genomics Platform"/>
            <consortium name="The Broad Institute Genome Sequencing Center for Infectious Disease"/>
            <person name="Wu L."/>
            <person name="Ma J."/>
        </authorList>
    </citation>
    <scope>NUCLEOTIDE SEQUENCE [LARGE SCALE GENOMIC DNA]</scope>
    <source>
        <strain evidence="3">KCTC 42964</strain>
    </source>
</reference>
<feature type="region of interest" description="Disordered" evidence="1">
    <location>
        <begin position="1"/>
        <end position="30"/>
    </location>
</feature>
<dbReference type="RefSeq" id="WP_379906732.1">
    <property type="nucleotide sequence ID" value="NZ_JBHRTR010000054.1"/>
</dbReference>
<protein>
    <submittedName>
        <fullName evidence="2">Uncharacterized protein</fullName>
    </submittedName>
</protein>
<proteinExistence type="predicted"/>